<dbReference type="SMART" id="SM00717">
    <property type="entry name" value="SANT"/>
    <property type="match status" value="2"/>
</dbReference>
<sequence>MTTQPNSTLQRHPKCSALYATHRERGSEASTDSSPLSPSVAYLANVTVEVTTKPQTRHLSTFALTVHDRKSSSTWRHLRSYADCRAFQSRVLQTLSRGHLCFAECPWLYAYVQRALPVERTDHHLFRAAGHGPKPRVVENRRKALAKLFTTLQSVLLNPLNQKCAVLMQQVAPEVIRFVTNRNDVDEQAPWQQHSPTSFRSLAQTFSETCLVENPDKHECGETFGQSSTATTSSIDDLDVDAVIEEDEEEKELETVVDGQRVCCAMCALHKMRSDEQVFAGWRSETIGSRFMRLRAGAGAERTSIVVLGGRGSDAAVMEAVDHDGTPTEPFPGSPGTPRDSSASSSSFASSVCEIDLELVNSWRLSTNSLPPSKSLDQRQTAPQDRWAAPVRRPWTTEEDALLNTLVEHHGATQWSVMSSFLPGRSGKQCRERWRNQLDPAISHDEWTVDEDSTLFNQQQELGNAWSQIASHLPGRTDNAIKNRWHSTRFKLRKSKHGWLSSARTYKGDTPTAAIPDEMKCTLPPPTVAEKKAVEAFMETLEWTTDGVFGFIDLQLESDLEAFDESGEK</sequence>
<feature type="region of interest" description="Disordered" evidence="3">
    <location>
        <begin position="322"/>
        <end position="345"/>
    </location>
</feature>
<dbReference type="InterPro" id="IPR017930">
    <property type="entry name" value="Myb_dom"/>
</dbReference>
<gene>
    <name evidence="6" type="ORF">PHYBOEH_004353</name>
</gene>
<evidence type="ECO:0000256" key="1">
    <source>
        <dbReference type="ARBA" id="ARBA00022737"/>
    </source>
</evidence>
<feature type="domain" description="Myb-like" evidence="4">
    <location>
        <begin position="392"/>
        <end position="438"/>
    </location>
</feature>
<dbReference type="GO" id="GO:0005634">
    <property type="term" value="C:nucleus"/>
    <property type="evidence" value="ECO:0007669"/>
    <property type="project" value="TreeGrafter"/>
</dbReference>
<dbReference type="PANTHER" id="PTHR45614:SF241">
    <property type="entry name" value="MYB-LIKE DNA-BINDING PROTEIN"/>
    <property type="match status" value="1"/>
</dbReference>
<comment type="caution">
    <text evidence="6">The sequence shown here is derived from an EMBL/GenBank/DDBJ whole genome shotgun (WGS) entry which is preliminary data.</text>
</comment>
<keyword evidence="1" id="KW-0677">Repeat</keyword>
<dbReference type="OrthoDB" id="165709at2759"/>
<reference evidence="6" key="1">
    <citation type="submission" date="2021-02" db="EMBL/GenBank/DDBJ databases">
        <authorList>
            <person name="Palmer J.M."/>
        </authorList>
    </citation>
    <scope>NUCLEOTIDE SEQUENCE</scope>
    <source>
        <strain evidence="6">SCRP23</strain>
    </source>
</reference>
<dbReference type="CDD" id="cd00167">
    <property type="entry name" value="SANT"/>
    <property type="match status" value="2"/>
</dbReference>
<feature type="domain" description="HTH myb-type" evidence="5">
    <location>
        <begin position="447"/>
        <end position="493"/>
    </location>
</feature>
<proteinExistence type="predicted"/>
<dbReference type="InterPro" id="IPR001005">
    <property type="entry name" value="SANT/Myb"/>
</dbReference>
<dbReference type="AlphaFoldDB" id="A0A8T1WNP5"/>
<evidence type="ECO:0000256" key="3">
    <source>
        <dbReference type="SAM" id="MobiDB-lite"/>
    </source>
</evidence>
<evidence type="ECO:0008006" key="8">
    <source>
        <dbReference type="Google" id="ProtNLM"/>
    </source>
</evidence>
<dbReference type="Proteomes" id="UP000693981">
    <property type="component" value="Unassembled WGS sequence"/>
</dbReference>
<evidence type="ECO:0000256" key="2">
    <source>
        <dbReference type="ARBA" id="ARBA00023125"/>
    </source>
</evidence>
<evidence type="ECO:0000313" key="7">
    <source>
        <dbReference type="Proteomes" id="UP000693981"/>
    </source>
</evidence>
<evidence type="ECO:0000313" key="6">
    <source>
        <dbReference type="EMBL" id="KAG7395026.1"/>
    </source>
</evidence>
<dbReference type="PANTHER" id="PTHR45614">
    <property type="entry name" value="MYB PROTEIN-RELATED"/>
    <property type="match status" value="1"/>
</dbReference>
<dbReference type="Pfam" id="PF00249">
    <property type="entry name" value="Myb_DNA-binding"/>
    <property type="match status" value="2"/>
</dbReference>
<feature type="domain" description="Myb-like" evidence="4">
    <location>
        <begin position="439"/>
        <end position="489"/>
    </location>
</feature>
<name>A0A8T1WNP5_9STRA</name>
<feature type="region of interest" description="Disordered" evidence="3">
    <location>
        <begin position="370"/>
        <end position="389"/>
    </location>
</feature>
<protein>
    <recommendedName>
        <fullName evidence="8">Myb-like DNA-binding protein</fullName>
    </recommendedName>
</protein>
<dbReference type="FunFam" id="1.10.10.60:FF:000010">
    <property type="entry name" value="Transcriptional activator Myb isoform A"/>
    <property type="match status" value="1"/>
</dbReference>
<organism evidence="6 7">
    <name type="scientific">Phytophthora boehmeriae</name>
    <dbReference type="NCBI Taxonomy" id="109152"/>
    <lineage>
        <taxon>Eukaryota</taxon>
        <taxon>Sar</taxon>
        <taxon>Stramenopiles</taxon>
        <taxon>Oomycota</taxon>
        <taxon>Peronosporomycetes</taxon>
        <taxon>Peronosporales</taxon>
        <taxon>Peronosporaceae</taxon>
        <taxon>Phytophthora</taxon>
    </lineage>
</organism>
<keyword evidence="2" id="KW-0238">DNA-binding</keyword>
<dbReference type="InterPro" id="IPR050560">
    <property type="entry name" value="MYB_TF"/>
</dbReference>
<evidence type="ECO:0000259" key="4">
    <source>
        <dbReference type="PROSITE" id="PS50090"/>
    </source>
</evidence>
<dbReference type="GO" id="GO:0000981">
    <property type="term" value="F:DNA-binding transcription factor activity, RNA polymerase II-specific"/>
    <property type="evidence" value="ECO:0007669"/>
    <property type="project" value="TreeGrafter"/>
</dbReference>
<dbReference type="EMBL" id="JAGDFL010000230">
    <property type="protein sequence ID" value="KAG7395026.1"/>
    <property type="molecule type" value="Genomic_DNA"/>
</dbReference>
<dbReference type="PROSITE" id="PS51294">
    <property type="entry name" value="HTH_MYB"/>
    <property type="match status" value="2"/>
</dbReference>
<evidence type="ECO:0000259" key="5">
    <source>
        <dbReference type="PROSITE" id="PS51294"/>
    </source>
</evidence>
<dbReference type="PROSITE" id="PS50090">
    <property type="entry name" value="MYB_LIKE"/>
    <property type="match status" value="2"/>
</dbReference>
<dbReference type="GO" id="GO:0000978">
    <property type="term" value="F:RNA polymerase II cis-regulatory region sequence-specific DNA binding"/>
    <property type="evidence" value="ECO:0007669"/>
    <property type="project" value="TreeGrafter"/>
</dbReference>
<keyword evidence="7" id="KW-1185">Reference proteome</keyword>
<feature type="domain" description="HTH myb-type" evidence="5">
    <location>
        <begin position="391"/>
        <end position="442"/>
    </location>
</feature>
<accession>A0A8T1WNP5</accession>